<dbReference type="SMART" id="SM00849">
    <property type="entry name" value="Lactamase_B"/>
    <property type="match status" value="1"/>
</dbReference>
<dbReference type="CDD" id="cd07719">
    <property type="entry name" value="arylsulfatase_AtsA-like_MBL-fold"/>
    <property type="match status" value="1"/>
</dbReference>
<dbReference type="InterPro" id="IPR044094">
    <property type="entry name" value="AtsA-like_MBL-fold"/>
</dbReference>
<dbReference type="GO" id="GO:0042781">
    <property type="term" value="F:3'-tRNA processing endoribonuclease activity"/>
    <property type="evidence" value="ECO:0007669"/>
    <property type="project" value="TreeGrafter"/>
</dbReference>
<dbReference type="EMBL" id="UINC01001135">
    <property type="protein sequence ID" value="SUZ71850.1"/>
    <property type="molecule type" value="Genomic_DNA"/>
</dbReference>
<protein>
    <recommendedName>
        <fullName evidence="2">Metallo-beta-lactamase domain-containing protein</fullName>
    </recommendedName>
</protein>
<evidence type="ECO:0000256" key="1">
    <source>
        <dbReference type="ARBA" id="ARBA00022801"/>
    </source>
</evidence>
<dbReference type="Pfam" id="PF12706">
    <property type="entry name" value="Lactamase_B_2"/>
    <property type="match status" value="1"/>
</dbReference>
<dbReference type="Gene3D" id="3.60.15.10">
    <property type="entry name" value="Ribonuclease Z/Hydroxyacylglutathione hydrolase-like"/>
    <property type="match status" value="1"/>
</dbReference>
<dbReference type="PANTHER" id="PTHR46018">
    <property type="entry name" value="ZINC PHOSPHODIESTERASE ELAC PROTEIN 1"/>
    <property type="match status" value="1"/>
</dbReference>
<organism evidence="3">
    <name type="scientific">marine metagenome</name>
    <dbReference type="NCBI Taxonomy" id="408172"/>
    <lineage>
        <taxon>unclassified sequences</taxon>
        <taxon>metagenomes</taxon>
        <taxon>ecological metagenomes</taxon>
    </lineage>
</organism>
<dbReference type="AlphaFoldDB" id="A0A381PYA8"/>
<dbReference type="SUPFAM" id="SSF56281">
    <property type="entry name" value="Metallo-hydrolase/oxidoreductase"/>
    <property type="match status" value="1"/>
</dbReference>
<feature type="domain" description="Metallo-beta-lactamase" evidence="2">
    <location>
        <begin position="79"/>
        <end position="283"/>
    </location>
</feature>
<evidence type="ECO:0000313" key="3">
    <source>
        <dbReference type="EMBL" id="SUZ71850.1"/>
    </source>
</evidence>
<keyword evidence="1" id="KW-0378">Hydrolase</keyword>
<dbReference type="InterPro" id="IPR001279">
    <property type="entry name" value="Metallo-B-lactamas"/>
</dbReference>
<dbReference type="InterPro" id="IPR036866">
    <property type="entry name" value="RibonucZ/Hydroxyglut_hydro"/>
</dbReference>
<name>A0A381PYA8_9ZZZZ</name>
<dbReference type="PANTHER" id="PTHR46018:SF2">
    <property type="entry name" value="ZINC PHOSPHODIESTERASE ELAC PROTEIN 1"/>
    <property type="match status" value="1"/>
</dbReference>
<proteinExistence type="predicted"/>
<gene>
    <name evidence="3" type="ORF">METZ01_LOCUS24704</name>
</gene>
<reference evidence="3" key="1">
    <citation type="submission" date="2018-05" db="EMBL/GenBank/DDBJ databases">
        <authorList>
            <person name="Lanie J.A."/>
            <person name="Ng W.-L."/>
            <person name="Kazmierczak K.M."/>
            <person name="Andrzejewski T.M."/>
            <person name="Davidsen T.M."/>
            <person name="Wayne K.J."/>
            <person name="Tettelin H."/>
            <person name="Glass J.I."/>
            <person name="Rusch D."/>
            <person name="Podicherti R."/>
            <person name="Tsui H.-C.T."/>
            <person name="Winkler M.E."/>
        </authorList>
    </citation>
    <scope>NUCLEOTIDE SEQUENCE</scope>
</reference>
<accession>A0A381PYA8</accession>
<evidence type="ECO:0000259" key="2">
    <source>
        <dbReference type="SMART" id="SM00849"/>
    </source>
</evidence>
<sequence length="346" mass="37414">MKNVSNKVVSSWIDPIQHTGSESRFWQRLVGLLLSLALLSSAASSIAQLRPAPRVFDSDAGLSVILLGTGIPIPNPARATACTAVIAGDRVFLVDTGRNCLVPLDLAGIRDLDGIFYTHFHSDHFIGLGEILLNFGVAGVDKSIPIRGPDGAIEVVEGIIATYRLDLGYRIAHHGDKFSSDVMTPTVTEHQPGVVFEEQGLKVTMFSVCHQPIEPAVGYRFEYKDKSVVISGDTNVCPEFAEGSRNADLLVSEVSNQAMWNQASALARAGNNTRQVALIQEGVEYHAESLALARMAQEMGVKKLALTHLFPSIAPTDQAEGLFIRGMSEFYEGPIIVGRDGMEIMP</sequence>